<proteinExistence type="predicted"/>
<accession>A0AA91DJD8</accession>
<dbReference type="Proteomes" id="UP000077852">
    <property type="component" value="Unassembled WGS sequence"/>
</dbReference>
<protein>
    <submittedName>
        <fullName evidence="1">Uncharacterized protein</fullName>
    </submittedName>
</protein>
<dbReference type="AlphaFoldDB" id="A0AA91DJD8"/>
<comment type="caution">
    <text evidence="1">The sequence shown here is derived from an EMBL/GenBank/DDBJ whole genome shotgun (WGS) entry which is preliminary data.</text>
</comment>
<reference evidence="1 2" key="1">
    <citation type="submission" date="2016-03" db="EMBL/GenBank/DDBJ databases">
        <title>Genome sequence of Variovorax paradoxus KB5.</title>
        <authorList>
            <person name="Jeong H."/>
            <person name="Hong C.E."/>
            <person name="Jo S.H."/>
            <person name="Park J.M."/>
        </authorList>
    </citation>
    <scope>NUCLEOTIDE SEQUENCE [LARGE SCALE GENOMIC DNA]</scope>
    <source>
        <strain evidence="1 2">KB5</strain>
    </source>
</reference>
<evidence type="ECO:0000313" key="1">
    <source>
        <dbReference type="EMBL" id="OAK57896.1"/>
    </source>
</evidence>
<name>A0AA91DJD8_VARPD</name>
<sequence length="126" mass="12924">MQRAPAPRAAVPKSVLRAEGPAGFTALDRWTSFSFTGSGAEVRHARGDIEGLPALVGTVARSATAPGEALAAPVEARLSLYRGSTLVAVLEIASGQVRWTPQPGGTALVGTPPAQALDALRALLTR</sequence>
<evidence type="ECO:0000313" key="2">
    <source>
        <dbReference type="Proteomes" id="UP000077852"/>
    </source>
</evidence>
<gene>
    <name evidence="1" type="ORF">A3K87_29785</name>
</gene>
<dbReference type="EMBL" id="LVHG01000086">
    <property type="protein sequence ID" value="OAK57896.1"/>
    <property type="molecule type" value="Genomic_DNA"/>
</dbReference>
<organism evidence="1 2">
    <name type="scientific">Variovorax paradoxus</name>
    <dbReference type="NCBI Taxonomy" id="34073"/>
    <lineage>
        <taxon>Bacteria</taxon>
        <taxon>Pseudomonadati</taxon>
        <taxon>Pseudomonadota</taxon>
        <taxon>Betaproteobacteria</taxon>
        <taxon>Burkholderiales</taxon>
        <taxon>Comamonadaceae</taxon>
        <taxon>Variovorax</taxon>
    </lineage>
</organism>